<feature type="binding site" evidence="9">
    <location>
        <begin position="353"/>
        <end position="354"/>
    </location>
    <ligand>
        <name>ATP</name>
        <dbReference type="ChEBI" id="CHEBI:30616"/>
    </ligand>
</feature>
<evidence type="ECO:0000256" key="8">
    <source>
        <dbReference type="PIRSR" id="PIRSR001589-1"/>
    </source>
</evidence>
<gene>
    <name evidence="12" type="ORF">DN53_14585</name>
</gene>
<dbReference type="Proteomes" id="UP000290261">
    <property type="component" value="Unassembled WGS sequence"/>
</dbReference>
<dbReference type="Pfam" id="PF00733">
    <property type="entry name" value="Asn_synthase"/>
    <property type="match status" value="1"/>
</dbReference>
<dbReference type="Gene3D" id="3.40.50.620">
    <property type="entry name" value="HUPs"/>
    <property type="match status" value="1"/>
</dbReference>
<reference evidence="12 13" key="1">
    <citation type="submission" date="2014-04" db="EMBL/GenBank/DDBJ databases">
        <title>Whole genome of Muricauda olearia.</title>
        <authorList>
            <person name="Zhang X.-H."/>
            <person name="Tang K."/>
        </authorList>
    </citation>
    <scope>NUCLEOTIDE SEQUENCE [LARGE SCALE GENOMIC DNA]</scope>
    <source>
        <strain evidence="12 13">Th120</strain>
    </source>
</reference>
<evidence type="ECO:0000256" key="5">
    <source>
        <dbReference type="ARBA" id="ARBA00022840"/>
    </source>
</evidence>
<comment type="catalytic activity">
    <reaction evidence="7">
        <text>L-aspartate + L-glutamine + ATP + H2O = L-asparagine + L-glutamate + AMP + diphosphate + H(+)</text>
        <dbReference type="Rhea" id="RHEA:12228"/>
        <dbReference type="ChEBI" id="CHEBI:15377"/>
        <dbReference type="ChEBI" id="CHEBI:15378"/>
        <dbReference type="ChEBI" id="CHEBI:29985"/>
        <dbReference type="ChEBI" id="CHEBI:29991"/>
        <dbReference type="ChEBI" id="CHEBI:30616"/>
        <dbReference type="ChEBI" id="CHEBI:33019"/>
        <dbReference type="ChEBI" id="CHEBI:58048"/>
        <dbReference type="ChEBI" id="CHEBI:58359"/>
        <dbReference type="ChEBI" id="CHEBI:456215"/>
        <dbReference type="EC" id="6.3.5.4"/>
    </reaction>
</comment>
<evidence type="ECO:0000256" key="4">
    <source>
        <dbReference type="ARBA" id="ARBA00022741"/>
    </source>
</evidence>
<dbReference type="EC" id="6.3.5.4" evidence="3"/>
<keyword evidence="4 9" id="KW-0547">Nucleotide-binding</keyword>
<comment type="similarity">
    <text evidence="2">Belongs to the asparagine synthetase family.</text>
</comment>
<dbReference type="InterPro" id="IPR017932">
    <property type="entry name" value="GATase_2_dom"/>
</dbReference>
<dbReference type="PANTHER" id="PTHR43284">
    <property type="entry name" value="ASPARAGINE SYNTHETASE (GLUTAMINE-HYDROLYZING)"/>
    <property type="match status" value="1"/>
</dbReference>
<dbReference type="InterPro" id="IPR029055">
    <property type="entry name" value="Ntn_hydrolases_N"/>
</dbReference>
<keyword evidence="5 9" id="KW-0067">ATP-binding</keyword>
<dbReference type="PIRSF" id="PIRSF001589">
    <property type="entry name" value="Asn_synthetase_glu-h"/>
    <property type="match status" value="1"/>
</dbReference>
<dbReference type="SUPFAM" id="SSF52402">
    <property type="entry name" value="Adenine nucleotide alpha hydrolases-like"/>
    <property type="match status" value="1"/>
</dbReference>
<dbReference type="EMBL" id="JJMP01000006">
    <property type="protein sequence ID" value="RYC51420.1"/>
    <property type="molecule type" value="Genomic_DNA"/>
</dbReference>
<keyword evidence="8" id="KW-0028">Amino-acid biosynthesis</keyword>
<dbReference type="GO" id="GO:0004066">
    <property type="term" value="F:asparagine synthase (glutamine-hydrolyzing) activity"/>
    <property type="evidence" value="ECO:0007669"/>
    <property type="project" value="UniProtKB-EC"/>
</dbReference>
<dbReference type="Pfam" id="PF13537">
    <property type="entry name" value="GATase_7"/>
    <property type="match status" value="1"/>
</dbReference>
<protein>
    <recommendedName>
        <fullName evidence="3">asparagine synthase (glutamine-hydrolyzing)</fullName>
        <ecNumber evidence="3">6.3.5.4</ecNumber>
    </recommendedName>
</protein>
<feature type="binding site" evidence="9">
    <location>
        <position position="280"/>
    </location>
    <ligand>
        <name>ATP</name>
        <dbReference type="ChEBI" id="CHEBI:30616"/>
    </ligand>
</feature>
<dbReference type="CDD" id="cd00712">
    <property type="entry name" value="AsnB"/>
    <property type="match status" value="1"/>
</dbReference>
<keyword evidence="13" id="KW-1185">Reference proteome</keyword>
<comment type="pathway">
    <text evidence="1">Amino-acid biosynthesis; L-asparagine biosynthesis; L-asparagine from L-aspartate (L-Gln route): step 1/1.</text>
</comment>
<evidence type="ECO:0000313" key="12">
    <source>
        <dbReference type="EMBL" id="RYC51420.1"/>
    </source>
</evidence>
<dbReference type="NCBIfam" id="TIGR01536">
    <property type="entry name" value="asn_synth_AEB"/>
    <property type="match status" value="1"/>
</dbReference>
<evidence type="ECO:0000256" key="6">
    <source>
        <dbReference type="ARBA" id="ARBA00022962"/>
    </source>
</evidence>
<keyword evidence="8" id="KW-0061">Asparagine biosynthesis</keyword>
<dbReference type="InterPro" id="IPR014729">
    <property type="entry name" value="Rossmann-like_a/b/a_fold"/>
</dbReference>
<evidence type="ECO:0000256" key="9">
    <source>
        <dbReference type="PIRSR" id="PIRSR001589-2"/>
    </source>
</evidence>
<evidence type="ECO:0000256" key="1">
    <source>
        <dbReference type="ARBA" id="ARBA00005187"/>
    </source>
</evidence>
<proteinExistence type="inferred from homology"/>
<dbReference type="InterPro" id="IPR051786">
    <property type="entry name" value="ASN_synthetase/amidase"/>
</dbReference>
<feature type="site" description="Important for beta-aspartyl-AMP intermediate formation" evidence="10">
    <location>
        <position position="355"/>
    </location>
</feature>
<evidence type="ECO:0000256" key="2">
    <source>
        <dbReference type="ARBA" id="ARBA00005752"/>
    </source>
</evidence>
<dbReference type="PROSITE" id="PS51278">
    <property type="entry name" value="GATASE_TYPE_2"/>
    <property type="match status" value="1"/>
</dbReference>
<dbReference type="Gene3D" id="3.60.20.10">
    <property type="entry name" value="Glutamine Phosphoribosylpyrophosphate, subunit 1, domain 1"/>
    <property type="match status" value="1"/>
</dbReference>
<dbReference type="CDD" id="cd01991">
    <property type="entry name" value="Asn_synthase_B_C"/>
    <property type="match status" value="1"/>
</dbReference>
<dbReference type="InterPro" id="IPR001962">
    <property type="entry name" value="Asn_synthase"/>
</dbReference>
<feature type="domain" description="Glutamine amidotransferase type-2" evidence="11">
    <location>
        <begin position="2"/>
        <end position="203"/>
    </location>
</feature>
<evidence type="ECO:0000256" key="3">
    <source>
        <dbReference type="ARBA" id="ARBA00012737"/>
    </source>
</evidence>
<dbReference type="RefSeq" id="WP_129654457.1">
    <property type="nucleotide sequence ID" value="NZ_ML142910.1"/>
</dbReference>
<dbReference type="GO" id="GO:0006529">
    <property type="term" value="P:asparagine biosynthetic process"/>
    <property type="evidence" value="ECO:0007669"/>
    <property type="project" value="UniProtKB-KW"/>
</dbReference>
<comment type="caution">
    <text evidence="12">The sequence shown here is derived from an EMBL/GenBank/DDBJ whole genome shotgun (WGS) entry which is preliminary data.</text>
</comment>
<feature type="binding site" evidence="9">
    <location>
        <position position="94"/>
    </location>
    <ligand>
        <name>L-glutamine</name>
        <dbReference type="ChEBI" id="CHEBI:58359"/>
    </ligand>
</feature>
<accession>A0A444VL44</accession>
<dbReference type="GO" id="GO:0005829">
    <property type="term" value="C:cytosol"/>
    <property type="evidence" value="ECO:0007669"/>
    <property type="project" value="TreeGrafter"/>
</dbReference>
<sequence>MCGIYLTNIQYDDTTVKQKLNSISFRGPDHTGIKKVNQVTLGHLRLSILDLDPRSNQPMAEDHLEIVFNGEIYNYKDLKADLAKIGYNFNTESDTEVLLLGYKEWGKDILSRINGMFAFSIYDSLNNTIFSARDRLGVKPFYYYWKEGNLEICSQIRPLLESKKISDEAISIFLDCMFIPSPYTIAEDVFKLPPGNYMEVNLNTGDLKVSEYWNLKDVAIRKIDYDQAKKELHELLKDAVKIRLQSDVPIGSFLSGGIDSALVSSIASEVSDKPINTFSIGFEEADFDESKIAEKYAEIIGANHKTTICKPNDILKLVPKLISVYDEPFADSSALPSLLLNSVTKQYVTVALSGDGGDESFLGYPYFDSLVRNRFIMDIPYPLRKMLSHPKLLGLAGLNTHRVRNALGTKTRNDFIENIFSRKGFLLKEKRQGYMKYYQGYKKWSRDFLQKAADLNIKLWLENDSNVKVDRASMAYSVEVRSPFLDYRVIEYARSLPVSFRYQKGNQKRILRDILKEYIPEEVFNQPKKGFAVPIGKWMRNELRDEFLSTLNDQALNSIPNFKSNMFKKMLSDHMDGKVDHTANIWKVYVLCKWTNEFNTN</sequence>
<evidence type="ECO:0000256" key="10">
    <source>
        <dbReference type="PIRSR" id="PIRSR001589-3"/>
    </source>
</evidence>
<evidence type="ECO:0000256" key="7">
    <source>
        <dbReference type="ARBA" id="ARBA00048741"/>
    </source>
</evidence>
<dbReference type="PANTHER" id="PTHR43284:SF1">
    <property type="entry name" value="ASPARAGINE SYNTHETASE"/>
    <property type="match status" value="1"/>
</dbReference>
<dbReference type="GO" id="GO:0005524">
    <property type="term" value="F:ATP binding"/>
    <property type="evidence" value="ECO:0007669"/>
    <property type="project" value="UniProtKB-KW"/>
</dbReference>
<evidence type="ECO:0000259" key="11">
    <source>
        <dbReference type="PROSITE" id="PS51278"/>
    </source>
</evidence>
<keyword evidence="6 8" id="KW-0315">Glutamine amidotransferase</keyword>
<dbReference type="SUPFAM" id="SSF56235">
    <property type="entry name" value="N-terminal nucleophile aminohydrolases (Ntn hydrolases)"/>
    <property type="match status" value="1"/>
</dbReference>
<name>A0A444VL44_9FLAO</name>
<evidence type="ECO:0000313" key="13">
    <source>
        <dbReference type="Proteomes" id="UP000290261"/>
    </source>
</evidence>
<dbReference type="AlphaFoldDB" id="A0A444VL44"/>
<feature type="active site" description="For GATase activity" evidence="8">
    <location>
        <position position="2"/>
    </location>
</feature>
<organism evidence="12 13">
    <name type="scientific">Flagellimonas olearia</name>
    <dbReference type="NCBI Taxonomy" id="552546"/>
    <lineage>
        <taxon>Bacteria</taxon>
        <taxon>Pseudomonadati</taxon>
        <taxon>Bacteroidota</taxon>
        <taxon>Flavobacteriia</taxon>
        <taxon>Flavobacteriales</taxon>
        <taxon>Flavobacteriaceae</taxon>
        <taxon>Flagellimonas</taxon>
    </lineage>
</organism>
<dbReference type="InterPro" id="IPR033738">
    <property type="entry name" value="AsnB_N"/>
</dbReference>
<dbReference type="InterPro" id="IPR006426">
    <property type="entry name" value="Asn_synth_AEB"/>
</dbReference>